<dbReference type="InterPro" id="IPR058033">
    <property type="entry name" value="ARM_TBCD_2nd"/>
</dbReference>
<reference evidence="3" key="1">
    <citation type="submission" date="2016-03" db="EMBL/GenBank/DDBJ databases">
        <authorList>
            <person name="Devillers Hugo."/>
        </authorList>
    </citation>
    <scope>NUCLEOTIDE SEQUENCE [LARGE SCALE GENOMIC DNA]</scope>
</reference>
<dbReference type="PANTHER" id="PTHR12658:SF0">
    <property type="entry name" value="TUBULIN-SPECIFIC CHAPERONE D"/>
    <property type="match status" value="1"/>
</dbReference>
<dbReference type="GO" id="GO:0000226">
    <property type="term" value="P:microtubule cytoskeleton organization"/>
    <property type="evidence" value="ECO:0007669"/>
    <property type="project" value="TreeGrafter"/>
</dbReference>
<dbReference type="Proteomes" id="UP000191144">
    <property type="component" value="Chromosome B"/>
</dbReference>
<dbReference type="PANTHER" id="PTHR12658">
    <property type="entry name" value="BETA-TUBULIN COFACTOR D"/>
    <property type="match status" value="1"/>
</dbReference>
<dbReference type="GO" id="GO:0007023">
    <property type="term" value="P:post-chaperonin tubulin folding pathway"/>
    <property type="evidence" value="ECO:0007669"/>
    <property type="project" value="InterPro"/>
</dbReference>
<feature type="domain" description="Tubulin-folding cofactor D ARM repeats" evidence="1">
    <location>
        <begin position="245"/>
        <end position="422"/>
    </location>
</feature>
<organism evidence="2 3">
    <name type="scientific">Lachancea meyersii CBS 8951</name>
    <dbReference type="NCBI Taxonomy" id="1266667"/>
    <lineage>
        <taxon>Eukaryota</taxon>
        <taxon>Fungi</taxon>
        <taxon>Dikarya</taxon>
        <taxon>Ascomycota</taxon>
        <taxon>Saccharomycotina</taxon>
        <taxon>Saccharomycetes</taxon>
        <taxon>Saccharomycetales</taxon>
        <taxon>Saccharomycetaceae</taxon>
        <taxon>Lachancea</taxon>
    </lineage>
</organism>
<gene>
    <name evidence="2" type="ORF">LAME_0B01288G</name>
</gene>
<keyword evidence="3" id="KW-1185">Reference proteome</keyword>
<name>A0A1G4IT42_9SACH</name>
<dbReference type="InterPro" id="IPR016024">
    <property type="entry name" value="ARM-type_fold"/>
</dbReference>
<evidence type="ECO:0000259" key="1">
    <source>
        <dbReference type="Pfam" id="PF25767"/>
    </source>
</evidence>
<dbReference type="AlphaFoldDB" id="A0A1G4IT42"/>
<dbReference type="GO" id="GO:0048487">
    <property type="term" value="F:beta-tubulin binding"/>
    <property type="evidence" value="ECO:0007669"/>
    <property type="project" value="InterPro"/>
</dbReference>
<dbReference type="EMBL" id="LT598478">
    <property type="protein sequence ID" value="SCU80015.1"/>
    <property type="molecule type" value="Genomic_DNA"/>
</dbReference>
<dbReference type="InterPro" id="IPR033162">
    <property type="entry name" value="TBCD"/>
</dbReference>
<dbReference type="Pfam" id="PF25767">
    <property type="entry name" value="ARM_TBCD_2nd"/>
    <property type="match status" value="1"/>
</dbReference>
<proteinExistence type="predicted"/>
<evidence type="ECO:0000313" key="3">
    <source>
        <dbReference type="Proteomes" id="UP000191144"/>
    </source>
</evidence>
<dbReference type="Pfam" id="PF23579">
    <property type="entry name" value="ARM_TBCD"/>
    <property type="match status" value="1"/>
</dbReference>
<dbReference type="GO" id="GO:0005096">
    <property type="term" value="F:GTPase activator activity"/>
    <property type="evidence" value="ECO:0007669"/>
    <property type="project" value="InterPro"/>
</dbReference>
<dbReference type="OrthoDB" id="10253476at2759"/>
<dbReference type="GO" id="GO:0007021">
    <property type="term" value="P:tubulin complex assembly"/>
    <property type="evidence" value="ECO:0007669"/>
    <property type="project" value="InterPro"/>
</dbReference>
<protein>
    <submittedName>
        <fullName evidence="2">LAME_0B01288g1_1</fullName>
    </submittedName>
</protein>
<dbReference type="SUPFAM" id="SSF48371">
    <property type="entry name" value="ARM repeat"/>
    <property type="match status" value="1"/>
</dbReference>
<accession>A0A1G4IT42</accession>
<sequence length="1024" mass="116315">MDVNNVETLLEVIKAGVQSLDEVSDVLTAIDRFQQDPSILDDYLAEFIGTLSRNFFVRSKSDQRSIGSIFYTLSKVCNFKRTKRHLPTDIFLLPQILTQLADWEGFEDWRVLSMLLSWLSIILMSPFRLENDLEIYEETRKLKTYSVLDPLVAAVHAELFDKNLDLFRNQYLRQKVDLFTLNLTLKSILNRKSPLASQQLLDLLTLDNLSLFCLEQAFDSSETHNILVLKILPKLCRLHALQETWDGIEEITTWLLNHMALSFTDARIQLAHSLAKVVQLLATIDAESSHSLVQGIFDELIEELKSTPVDAIDPDRLHTELLFIAELGRLGSLEANFITQFAQDVLPVTTKFQQLRVNKITGHQIRDASNFVCWSLVRKCKVSSAVEAIFFHLLMCSMTDPDLTIRRSASAALQETLGRYGTDLMDDASVMRLIELPPNSLEVCFRDNIPKLMNLLMFNAPHLINSAIDWLIVDNVLRNQDYNIVELSTISVGKLFTLGEKGDIASKVLNSLRTRTDEMTCDQSGALSARYIYLAAELPLFGENKIRRQCISCLPTLATQLKEESNNPSERFKVLAFMKALNATVITETSELQISMSILNTLLRIIRFSSPSESRFEHIKQLFVPMISRLASNGALFESRDIYQKFEQNFTKFVTTNNPICCAGLAYTLPGNFLCSFLSFCPHLNHEGRSQVLNALSNTLPEIVQANGPDILKLLAEFLDDYTVTEQGDVGGLVRKSTADLIEKQLLLFLGAGSSVMNLVCPRLLRLAAEPTDKVKETSLRILSQVYSFKCSDSVTHDENLFRFYSTNKIEFRSDFWQGFMFSAGAIYSTDLRIRISVDSFLRFFDRQSAEERSELLELLLRIVPSLTHVQSWRKSPIHLNRVGCQRRDLIKRATVCANFWRRTLESGLDVRENFSLRAVYARFYNLHLLKTPLLRTAVVKLMPYLAVACASNKGPNHEALKNEIFSRLQMLANRSKKTADDISSLQIICLEGMLTICLAFGEQDKLNTPEVFQQDEKASEKIS</sequence>
<evidence type="ECO:0000313" key="2">
    <source>
        <dbReference type="EMBL" id="SCU80015.1"/>
    </source>
</evidence>